<dbReference type="Proteomes" id="UP000015105">
    <property type="component" value="Chromosome 3D"/>
</dbReference>
<evidence type="ECO:0000313" key="2">
    <source>
        <dbReference type="Proteomes" id="UP000015105"/>
    </source>
</evidence>
<reference evidence="2" key="2">
    <citation type="journal article" date="2017" name="Nat. Plants">
        <title>The Aegilops tauschii genome reveals multiple impacts of transposons.</title>
        <authorList>
            <person name="Zhao G."/>
            <person name="Zou C."/>
            <person name="Li K."/>
            <person name="Wang K."/>
            <person name="Li T."/>
            <person name="Gao L."/>
            <person name="Zhang X."/>
            <person name="Wang H."/>
            <person name="Yang Z."/>
            <person name="Liu X."/>
            <person name="Jiang W."/>
            <person name="Mao L."/>
            <person name="Kong X."/>
            <person name="Jiao Y."/>
            <person name="Jia J."/>
        </authorList>
    </citation>
    <scope>NUCLEOTIDE SEQUENCE [LARGE SCALE GENOMIC DNA]</scope>
    <source>
        <strain evidence="2">cv. AL8/78</strain>
    </source>
</reference>
<evidence type="ECO:0000313" key="1">
    <source>
        <dbReference type="EnsemblPlants" id="AET3Gv20967200.24"/>
    </source>
</evidence>
<proteinExistence type="predicted"/>
<reference evidence="1" key="5">
    <citation type="journal article" date="2021" name="G3 (Bethesda)">
        <title>Aegilops tauschii genome assembly Aet v5.0 features greater sequence contiguity and improved annotation.</title>
        <authorList>
            <person name="Wang L."/>
            <person name="Zhu T."/>
            <person name="Rodriguez J.C."/>
            <person name="Deal K.R."/>
            <person name="Dubcovsky J."/>
            <person name="McGuire P.E."/>
            <person name="Lux T."/>
            <person name="Spannagl M."/>
            <person name="Mayer K.F.X."/>
            <person name="Baldrich P."/>
            <person name="Meyers B.C."/>
            <person name="Huo N."/>
            <person name="Gu Y.Q."/>
            <person name="Zhou H."/>
            <person name="Devos K.M."/>
            <person name="Bennetzen J.L."/>
            <person name="Unver T."/>
            <person name="Budak H."/>
            <person name="Gulick P.J."/>
            <person name="Galiba G."/>
            <person name="Kalapos B."/>
            <person name="Nelson D.R."/>
            <person name="Li P."/>
            <person name="You F.M."/>
            <person name="Luo M.C."/>
            <person name="Dvorak J."/>
        </authorList>
    </citation>
    <scope>NUCLEOTIDE SEQUENCE [LARGE SCALE GENOMIC DNA]</scope>
    <source>
        <strain evidence="1">cv. AL8/78</strain>
    </source>
</reference>
<dbReference type="Gramene" id="AET3Gv20967200.24">
    <property type="protein sequence ID" value="AET3Gv20967200.24"/>
    <property type="gene ID" value="AET3Gv20967200"/>
</dbReference>
<keyword evidence="2" id="KW-1185">Reference proteome</keyword>
<organism evidence="1 2">
    <name type="scientific">Aegilops tauschii subsp. strangulata</name>
    <name type="common">Goatgrass</name>
    <dbReference type="NCBI Taxonomy" id="200361"/>
    <lineage>
        <taxon>Eukaryota</taxon>
        <taxon>Viridiplantae</taxon>
        <taxon>Streptophyta</taxon>
        <taxon>Embryophyta</taxon>
        <taxon>Tracheophyta</taxon>
        <taxon>Spermatophyta</taxon>
        <taxon>Magnoliopsida</taxon>
        <taxon>Liliopsida</taxon>
        <taxon>Poales</taxon>
        <taxon>Poaceae</taxon>
        <taxon>BOP clade</taxon>
        <taxon>Pooideae</taxon>
        <taxon>Triticodae</taxon>
        <taxon>Triticeae</taxon>
        <taxon>Triticinae</taxon>
        <taxon>Aegilops</taxon>
    </lineage>
</organism>
<dbReference type="Gramene" id="AET3Gv20967200.29">
    <property type="protein sequence ID" value="AET3Gv20967200.29"/>
    <property type="gene ID" value="AET3Gv20967200"/>
</dbReference>
<name>A0A453GD22_AEGTS</name>
<accession>A0A453GD22</accession>
<protein>
    <submittedName>
        <fullName evidence="1">Uncharacterized protein</fullName>
    </submittedName>
</protein>
<reference evidence="2" key="1">
    <citation type="journal article" date="2014" name="Science">
        <title>Ancient hybridizations among the ancestral genomes of bread wheat.</title>
        <authorList>
            <consortium name="International Wheat Genome Sequencing Consortium,"/>
            <person name="Marcussen T."/>
            <person name="Sandve S.R."/>
            <person name="Heier L."/>
            <person name="Spannagl M."/>
            <person name="Pfeifer M."/>
            <person name="Jakobsen K.S."/>
            <person name="Wulff B.B."/>
            <person name="Steuernagel B."/>
            <person name="Mayer K.F."/>
            <person name="Olsen O.A."/>
        </authorList>
    </citation>
    <scope>NUCLEOTIDE SEQUENCE [LARGE SCALE GENOMIC DNA]</scope>
    <source>
        <strain evidence="2">cv. AL8/78</strain>
    </source>
</reference>
<dbReference type="EnsemblPlants" id="AET3Gv20967200.29">
    <property type="protein sequence ID" value="AET3Gv20967200.29"/>
    <property type="gene ID" value="AET3Gv20967200"/>
</dbReference>
<reference evidence="1" key="4">
    <citation type="submission" date="2019-03" db="UniProtKB">
        <authorList>
            <consortium name="EnsemblPlants"/>
        </authorList>
    </citation>
    <scope>IDENTIFICATION</scope>
</reference>
<reference evidence="1" key="3">
    <citation type="journal article" date="2017" name="Nature">
        <title>Genome sequence of the progenitor of the wheat D genome Aegilops tauschii.</title>
        <authorList>
            <person name="Luo M.C."/>
            <person name="Gu Y.Q."/>
            <person name="Puiu D."/>
            <person name="Wang H."/>
            <person name="Twardziok S.O."/>
            <person name="Deal K.R."/>
            <person name="Huo N."/>
            <person name="Zhu T."/>
            <person name="Wang L."/>
            <person name="Wang Y."/>
            <person name="McGuire P.E."/>
            <person name="Liu S."/>
            <person name="Long H."/>
            <person name="Ramasamy R.K."/>
            <person name="Rodriguez J.C."/>
            <person name="Van S.L."/>
            <person name="Yuan L."/>
            <person name="Wang Z."/>
            <person name="Xia Z."/>
            <person name="Xiao L."/>
            <person name="Anderson O.D."/>
            <person name="Ouyang S."/>
            <person name="Liang Y."/>
            <person name="Zimin A.V."/>
            <person name="Pertea G."/>
            <person name="Qi P."/>
            <person name="Bennetzen J.L."/>
            <person name="Dai X."/>
            <person name="Dawson M.W."/>
            <person name="Muller H.G."/>
            <person name="Kugler K."/>
            <person name="Rivarola-Duarte L."/>
            <person name="Spannagl M."/>
            <person name="Mayer K.F.X."/>
            <person name="Lu F.H."/>
            <person name="Bevan M.W."/>
            <person name="Leroy P."/>
            <person name="Li P."/>
            <person name="You F.M."/>
            <person name="Sun Q."/>
            <person name="Liu Z."/>
            <person name="Lyons E."/>
            <person name="Wicker T."/>
            <person name="Salzberg S.L."/>
            <person name="Devos K.M."/>
            <person name="Dvorak J."/>
        </authorList>
    </citation>
    <scope>NUCLEOTIDE SEQUENCE [LARGE SCALE GENOMIC DNA]</scope>
    <source>
        <strain evidence="1">cv. AL8/78</strain>
    </source>
</reference>
<dbReference type="EnsemblPlants" id="AET3Gv20967200.24">
    <property type="protein sequence ID" value="AET3Gv20967200.24"/>
    <property type="gene ID" value="AET3Gv20967200"/>
</dbReference>
<sequence>MSVSHNKKCQTSGCCKCGMCFVRRSFEGSSIPRCCATFSTTYMWNVLIYWFRCVQAAPAALGLIAELAPVILAPREGVQETCLESAVPFLSWETSVVFSGVGWALSEL</sequence>
<dbReference type="AlphaFoldDB" id="A0A453GD22"/>